<gene>
    <name evidence="1" type="ORF">EVAR_48846_1</name>
</gene>
<proteinExistence type="predicted"/>
<evidence type="ECO:0000313" key="1">
    <source>
        <dbReference type="EMBL" id="GBP72862.1"/>
    </source>
</evidence>
<name>A0A4C1YDE0_EUMVA</name>
<keyword evidence="2" id="KW-1185">Reference proteome</keyword>
<evidence type="ECO:0000313" key="2">
    <source>
        <dbReference type="Proteomes" id="UP000299102"/>
    </source>
</evidence>
<reference evidence="1 2" key="1">
    <citation type="journal article" date="2019" name="Commun. Biol.">
        <title>The bagworm genome reveals a unique fibroin gene that provides high tensile strength.</title>
        <authorList>
            <person name="Kono N."/>
            <person name="Nakamura H."/>
            <person name="Ohtoshi R."/>
            <person name="Tomita M."/>
            <person name="Numata K."/>
            <person name="Arakawa K."/>
        </authorList>
    </citation>
    <scope>NUCLEOTIDE SEQUENCE [LARGE SCALE GENOMIC DNA]</scope>
</reference>
<sequence length="96" mass="11182">MIRNGVGQIFWPPERFPRALNSSRRGHKGRVADPKFHRAEPFSHRNVLLMRTDNIIIRVRRRNASPTRPVKLFYACCGDVPLQHQLRDCAPKINLI</sequence>
<comment type="caution">
    <text evidence="1">The sequence shown here is derived from an EMBL/GenBank/DDBJ whole genome shotgun (WGS) entry which is preliminary data.</text>
</comment>
<dbReference type="EMBL" id="BGZK01001158">
    <property type="protein sequence ID" value="GBP72862.1"/>
    <property type="molecule type" value="Genomic_DNA"/>
</dbReference>
<dbReference type="AlphaFoldDB" id="A0A4C1YDE0"/>
<organism evidence="1 2">
    <name type="scientific">Eumeta variegata</name>
    <name type="common">Bagworm moth</name>
    <name type="synonym">Eumeta japonica</name>
    <dbReference type="NCBI Taxonomy" id="151549"/>
    <lineage>
        <taxon>Eukaryota</taxon>
        <taxon>Metazoa</taxon>
        <taxon>Ecdysozoa</taxon>
        <taxon>Arthropoda</taxon>
        <taxon>Hexapoda</taxon>
        <taxon>Insecta</taxon>
        <taxon>Pterygota</taxon>
        <taxon>Neoptera</taxon>
        <taxon>Endopterygota</taxon>
        <taxon>Lepidoptera</taxon>
        <taxon>Glossata</taxon>
        <taxon>Ditrysia</taxon>
        <taxon>Tineoidea</taxon>
        <taxon>Psychidae</taxon>
        <taxon>Oiketicinae</taxon>
        <taxon>Eumeta</taxon>
    </lineage>
</organism>
<dbReference type="Proteomes" id="UP000299102">
    <property type="component" value="Unassembled WGS sequence"/>
</dbReference>
<accession>A0A4C1YDE0</accession>
<protein>
    <submittedName>
        <fullName evidence="1">Uncharacterized protein</fullName>
    </submittedName>
</protein>